<organism evidence="3 4">
    <name type="scientific">Azospirillum picis</name>
    <dbReference type="NCBI Taxonomy" id="488438"/>
    <lineage>
        <taxon>Bacteria</taxon>
        <taxon>Pseudomonadati</taxon>
        <taxon>Pseudomonadota</taxon>
        <taxon>Alphaproteobacteria</taxon>
        <taxon>Rhodospirillales</taxon>
        <taxon>Azospirillaceae</taxon>
        <taxon>Azospirillum</taxon>
    </lineage>
</organism>
<evidence type="ECO:0000313" key="3">
    <source>
        <dbReference type="EMBL" id="MDQ0536004.1"/>
    </source>
</evidence>
<dbReference type="RefSeq" id="WP_209988309.1">
    <property type="nucleotide sequence ID" value="NZ_JAGINO010000024.1"/>
</dbReference>
<feature type="region of interest" description="Disordered" evidence="1">
    <location>
        <begin position="1"/>
        <end position="30"/>
    </location>
</feature>
<keyword evidence="4" id="KW-1185">Reference proteome</keyword>
<evidence type="ECO:0000256" key="1">
    <source>
        <dbReference type="SAM" id="MobiDB-lite"/>
    </source>
</evidence>
<feature type="transmembrane region" description="Helical" evidence="2">
    <location>
        <begin position="34"/>
        <end position="52"/>
    </location>
</feature>
<name>A0ABU0MR96_9PROT</name>
<keyword evidence="2" id="KW-1133">Transmembrane helix</keyword>
<sequence length="151" mass="16210">MAMHSESAGARRQEDASRGDGQQEHAPPTSPWEWVAAGFGVLLIAAMIGYMVQYGLREGSAVPGDISVAAVGTQAGSHAFTVRFKVKNETSATAAGLRVQGELKSGDRVVETAETTFDYLPPYSSRYGGLIFENDPSRYELHITPSGYNEP</sequence>
<dbReference type="Proteomes" id="UP001244552">
    <property type="component" value="Unassembled WGS sequence"/>
</dbReference>
<feature type="compositionally biased region" description="Basic and acidic residues" evidence="1">
    <location>
        <begin position="9"/>
        <end position="23"/>
    </location>
</feature>
<dbReference type="EMBL" id="JAUSVU010000022">
    <property type="protein sequence ID" value="MDQ0536004.1"/>
    <property type="molecule type" value="Genomic_DNA"/>
</dbReference>
<dbReference type="InterPro" id="IPR013417">
    <property type="entry name" value="CHP02588"/>
</dbReference>
<accession>A0ABU0MR96</accession>
<comment type="caution">
    <text evidence="3">The sequence shown here is derived from an EMBL/GenBank/DDBJ whole genome shotgun (WGS) entry which is preliminary data.</text>
</comment>
<keyword evidence="2" id="KW-0472">Membrane</keyword>
<protein>
    <submittedName>
        <fullName evidence="3">Uncharacterized protein (TIGR02588 family)</fullName>
    </submittedName>
</protein>
<reference evidence="3 4" key="1">
    <citation type="submission" date="2023-07" db="EMBL/GenBank/DDBJ databases">
        <title>Genomic Encyclopedia of Type Strains, Phase IV (KMG-IV): sequencing the most valuable type-strain genomes for metagenomic binning, comparative biology and taxonomic classification.</title>
        <authorList>
            <person name="Goeker M."/>
        </authorList>
    </citation>
    <scope>NUCLEOTIDE SEQUENCE [LARGE SCALE GENOMIC DNA]</scope>
    <source>
        <strain evidence="3 4">DSM 19922</strain>
    </source>
</reference>
<evidence type="ECO:0000313" key="4">
    <source>
        <dbReference type="Proteomes" id="UP001244552"/>
    </source>
</evidence>
<proteinExistence type="predicted"/>
<evidence type="ECO:0000256" key="2">
    <source>
        <dbReference type="SAM" id="Phobius"/>
    </source>
</evidence>
<dbReference type="NCBIfam" id="TIGR02588">
    <property type="entry name" value="TIGR02588 family protein"/>
    <property type="match status" value="1"/>
</dbReference>
<keyword evidence="2" id="KW-0812">Transmembrane</keyword>
<gene>
    <name evidence="3" type="ORF">QO018_004895</name>
</gene>